<dbReference type="EMBL" id="JAEKNR010000132">
    <property type="protein sequence ID" value="MBJ7598891.1"/>
    <property type="molecule type" value="Genomic_DNA"/>
</dbReference>
<evidence type="ECO:0000256" key="5">
    <source>
        <dbReference type="HAMAP-Rule" id="MF_00374"/>
    </source>
</evidence>
<sequence>MKTEELRELDAEELGGRLKGARRELYELRFKLAVGQLDNHREIRKARKEIARILTVVHQRRLEAVDGEPLVSPRDDQEPAQVAAERSGRGGAEAAAEAGEPATPSAAVEIETEEAETPAPPASAGAAEGDVRPAEDAVEETDAEAGRAKRRRSRKAVNEDEG</sequence>
<dbReference type="NCBIfam" id="TIGR00012">
    <property type="entry name" value="L29"/>
    <property type="match status" value="1"/>
</dbReference>
<dbReference type="Proteomes" id="UP000612893">
    <property type="component" value="Unassembled WGS sequence"/>
</dbReference>
<dbReference type="InterPro" id="IPR018254">
    <property type="entry name" value="Ribosomal_uL29_CS"/>
</dbReference>
<proteinExistence type="inferred from homology"/>
<evidence type="ECO:0000256" key="1">
    <source>
        <dbReference type="ARBA" id="ARBA00009254"/>
    </source>
</evidence>
<evidence type="ECO:0000256" key="6">
    <source>
        <dbReference type="SAM" id="MobiDB-lite"/>
    </source>
</evidence>
<comment type="caution">
    <text evidence="7">The sequence shown here is derived from an EMBL/GenBank/DDBJ whole genome shotgun (WGS) entry which is preliminary data.</text>
</comment>
<dbReference type="CDD" id="cd00427">
    <property type="entry name" value="Ribosomal_L29_HIP"/>
    <property type="match status" value="1"/>
</dbReference>
<dbReference type="GO" id="GO:0006412">
    <property type="term" value="P:translation"/>
    <property type="evidence" value="ECO:0007669"/>
    <property type="project" value="UniProtKB-UniRule"/>
</dbReference>
<dbReference type="SUPFAM" id="SSF46561">
    <property type="entry name" value="Ribosomal protein L29 (L29p)"/>
    <property type="match status" value="1"/>
</dbReference>
<comment type="similarity">
    <text evidence="1 5">Belongs to the universal ribosomal protein uL29 family.</text>
</comment>
<dbReference type="HAMAP" id="MF_00374">
    <property type="entry name" value="Ribosomal_uL29"/>
    <property type="match status" value="1"/>
</dbReference>
<name>A0A934K9A2_9BACT</name>
<protein>
    <recommendedName>
        <fullName evidence="4 5">Large ribosomal subunit protein uL29</fullName>
    </recommendedName>
</protein>
<dbReference type="GO" id="GO:0022625">
    <property type="term" value="C:cytosolic large ribosomal subunit"/>
    <property type="evidence" value="ECO:0007669"/>
    <property type="project" value="TreeGrafter"/>
</dbReference>
<keyword evidence="3 5" id="KW-0687">Ribonucleoprotein</keyword>
<evidence type="ECO:0000313" key="8">
    <source>
        <dbReference type="Proteomes" id="UP000612893"/>
    </source>
</evidence>
<keyword evidence="2 5" id="KW-0689">Ribosomal protein</keyword>
<feature type="compositionally biased region" description="Low complexity" evidence="6">
    <location>
        <begin position="92"/>
        <end position="109"/>
    </location>
</feature>
<dbReference type="InterPro" id="IPR001854">
    <property type="entry name" value="Ribosomal_uL29"/>
</dbReference>
<organism evidence="7 8">
    <name type="scientific">Candidatus Nephthysia bennettiae</name>
    <dbReference type="NCBI Taxonomy" id="3127016"/>
    <lineage>
        <taxon>Bacteria</taxon>
        <taxon>Bacillati</taxon>
        <taxon>Candidatus Dormiibacterota</taxon>
        <taxon>Candidatus Dormibacteria</taxon>
        <taxon>Candidatus Dormibacterales</taxon>
        <taxon>Candidatus Dormibacteraceae</taxon>
        <taxon>Candidatus Nephthysia</taxon>
    </lineage>
</organism>
<dbReference type="PROSITE" id="PS00579">
    <property type="entry name" value="RIBOSOMAL_L29"/>
    <property type="match status" value="1"/>
</dbReference>
<dbReference type="AlphaFoldDB" id="A0A934K9A2"/>
<dbReference type="PANTHER" id="PTHR10916:SF0">
    <property type="entry name" value="LARGE RIBOSOMAL SUBUNIT PROTEIN UL29C"/>
    <property type="match status" value="1"/>
</dbReference>
<dbReference type="Gene3D" id="1.10.287.310">
    <property type="match status" value="1"/>
</dbReference>
<evidence type="ECO:0000256" key="4">
    <source>
        <dbReference type="ARBA" id="ARBA00035204"/>
    </source>
</evidence>
<dbReference type="InterPro" id="IPR036049">
    <property type="entry name" value="Ribosomal_uL29_sf"/>
</dbReference>
<evidence type="ECO:0000313" key="7">
    <source>
        <dbReference type="EMBL" id="MBJ7598891.1"/>
    </source>
</evidence>
<accession>A0A934K9A2</accession>
<dbReference type="InterPro" id="IPR050063">
    <property type="entry name" value="Ribosomal_protein_uL29"/>
</dbReference>
<dbReference type="Pfam" id="PF00831">
    <property type="entry name" value="Ribosomal_L29"/>
    <property type="match status" value="1"/>
</dbReference>
<dbReference type="FunFam" id="1.10.287.310:FF:000001">
    <property type="entry name" value="50S ribosomal protein L29"/>
    <property type="match status" value="1"/>
</dbReference>
<keyword evidence="8" id="KW-1185">Reference proteome</keyword>
<gene>
    <name evidence="5 7" type="primary">rpmC</name>
    <name evidence="7" type="ORF">JF922_12520</name>
</gene>
<evidence type="ECO:0000256" key="2">
    <source>
        <dbReference type="ARBA" id="ARBA00022980"/>
    </source>
</evidence>
<reference evidence="7" key="1">
    <citation type="submission" date="2020-10" db="EMBL/GenBank/DDBJ databases">
        <title>Ca. Dormibacterota MAGs.</title>
        <authorList>
            <person name="Montgomery K."/>
        </authorList>
    </citation>
    <scope>NUCLEOTIDE SEQUENCE [LARGE SCALE GENOMIC DNA]</scope>
    <source>
        <strain evidence="7">SC8812_S17_10</strain>
    </source>
</reference>
<evidence type="ECO:0000256" key="3">
    <source>
        <dbReference type="ARBA" id="ARBA00023274"/>
    </source>
</evidence>
<dbReference type="PANTHER" id="PTHR10916">
    <property type="entry name" value="60S RIBOSOMAL PROTEIN L35/50S RIBOSOMAL PROTEIN L29"/>
    <property type="match status" value="1"/>
</dbReference>
<dbReference type="GO" id="GO:0003735">
    <property type="term" value="F:structural constituent of ribosome"/>
    <property type="evidence" value="ECO:0007669"/>
    <property type="project" value="InterPro"/>
</dbReference>
<feature type="region of interest" description="Disordered" evidence="6">
    <location>
        <begin position="63"/>
        <end position="162"/>
    </location>
</feature>